<dbReference type="AlphaFoldDB" id="A0A4Q2CZH4"/>
<feature type="region of interest" description="Disordered" evidence="1">
    <location>
        <begin position="81"/>
        <end position="172"/>
    </location>
</feature>
<comment type="caution">
    <text evidence="2">The sequence shown here is derived from an EMBL/GenBank/DDBJ whole genome shotgun (WGS) entry which is preliminary data.</text>
</comment>
<feature type="compositionally biased region" description="Polar residues" evidence="1">
    <location>
        <begin position="100"/>
        <end position="111"/>
    </location>
</feature>
<proteinExistence type="predicted"/>
<evidence type="ECO:0000256" key="1">
    <source>
        <dbReference type="SAM" id="MobiDB-lite"/>
    </source>
</evidence>
<name>A0A4Q2CZH4_9AGAR</name>
<sequence length="172" mass="18674">MRYHWGLGVGHRYSHSDAPITNPYGDAVAEDDQNSGDSDSEIFDDDENEDSGTVPEAASLEVPQTLNPDIDIDEEANLCDGEVPADYIASGYDHRPNGSPHDTQLDLQSGTIEEAGELGTDSEGYDSEASIYGLHDRQEELPDDSGDKDEDDMYVEDIPEADSDSSSDEDAL</sequence>
<dbReference type="Proteomes" id="UP000290288">
    <property type="component" value="Unassembled WGS sequence"/>
</dbReference>
<keyword evidence="3" id="KW-1185">Reference proteome</keyword>
<feature type="compositionally biased region" description="Acidic residues" evidence="1">
    <location>
        <begin position="141"/>
        <end position="172"/>
    </location>
</feature>
<gene>
    <name evidence="2" type="ORF">EST38_g14033</name>
</gene>
<feature type="region of interest" description="Disordered" evidence="1">
    <location>
        <begin position="1"/>
        <end position="67"/>
    </location>
</feature>
<reference evidence="2 3" key="1">
    <citation type="submission" date="2019-01" db="EMBL/GenBank/DDBJ databases">
        <title>Draft genome sequence of Psathyrella aberdarensis IHI B618.</title>
        <authorList>
            <person name="Buettner E."/>
            <person name="Kellner H."/>
        </authorList>
    </citation>
    <scope>NUCLEOTIDE SEQUENCE [LARGE SCALE GENOMIC DNA]</scope>
    <source>
        <strain evidence="2 3">IHI B618</strain>
    </source>
</reference>
<protein>
    <submittedName>
        <fullName evidence="2">Uncharacterized protein</fullName>
    </submittedName>
</protein>
<feature type="compositionally biased region" description="Acidic residues" evidence="1">
    <location>
        <begin position="28"/>
        <end position="50"/>
    </location>
</feature>
<evidence type="ECO:0000313" key="3">
    <source>
        <dbReference type="Proteomes" id="UP000290288"/>
    </source>
</evidence>
<dbReference type="EMBL" id="SDEE01001579">
    <property type="protein sequence ID" value="RXW11822.1"/>
    <property type="molecule type" value="Genomic_DNA"/>
</dbReference>
<accession>A0A4Q2CZH4</accession>
<organism evidence="2 3">
    <name type="scientific">Candolleomyces aberdarensis</name>
    <dbReference type="NCBI Taxonomy" id="2316362"/>
    <lineage>
        <taxon>Eukaryota</taxon>
        <taxon>Fungi</taxon>
        <taxon>Dikarya</taxon>
        <taxon>Basidiomycota</taxon>
        <taxon>Agaricomycotina</taxon>
        <taxon>Agaricomycetes</taxon>
        <taxon>Agaricomycetidae</taxon>
        <taxon>Agaricales</taxon>
        <taxon>Agaricineae</taxon>
        <taxon>Psathyrellaceae</taxon>
        <taxon>Candolleomyces</taxon>
    </lineage>
</organism>
<evidence type="ECO:0000313" key="2">
    <source>
        <dbReference type="EMBL" id="RXW11822.1"/>
    </source>
</evidence>